<comment type="similarity">
    <text evidence="1 7">Belongs to the methyltransferase superfamily. Fibrillarin family.</text>
</comment>
<feature type="binding site" evidence="7">
    <location>
        <begin position="114"/>
        <end position="115"/>
    </location>
    <ligand>
        <name>S-adenosyl-L-methionine</name>
        <dbReference type="ChEBI" id="CHEBI:59789"/>
    </ligand>
</feature>
<dbReference type="EC" id="2.1.1.-" evidence="7"/>
<organism evidence="8 9">
    <name type="scientific">Candidatus Iainarchaeum sp</name>
    <dbReference type="NCBI Taxonomy" id="3101447"/>
    <lineage>
        <taxon>Archaea</taxon>
        <taxon>Candidatus Iainarchaeota</taxon>
        <taxon>Candidatus Iainarchaeia</taxon>
        <taxon>Candidatus Iainarchaeales</taxon>
        <taxon>Candidatus Iainarchaeaceae</taxon>
        <taxon>Candidatus Iainarchaeum</taxon>
    </lineage>
</organism>
<comment type="caution">
    <text evidence="8">The sequence shown here is derived from an EMBL/GenBank/DDBJ whole genome shotgun (WGS) entry which is preliminary data.</text>
</comment>
<feature type="binding site" evidence="7">
    <location>
        <begin position="136"/>
        <end position="139"/>
    </location>
    <ligand>
        <name>S-adenosyl-L-methionine</name>
        <dbReference type="ChEBI" id="CHEBI:59789"/>
    </ligand>
</feature>
<name>A0A8T4L767_9ARCH</name>
<dbReference type="AlphaFoldDB" id="A0A8T4L767"/>
<sequence>MFEHQRKLWTQNLVPGKQVYGEELQTIDGNEYRNWTPMKSKLAAAIKNGLTTFPFAPKTHVLYLGSAEGTTLSHLSDILQGTGVLIGIDVSARTVPKLIQISEQRPHLIPILADAEHPAEYPAEIREITFDVLFQDIAQKNQTEIFLANVPLLKTNGYGLLVIKAPSIDSQQPTETVIQEQVQKLEKHVKVLQIVSLEPFEKKHALILCQKN</sequence>
<evidence type="ECO:0000313" key="9">
    <source>
        <dbReference type="Proteomes" id="UP000675968"/>
    </source>
</evidence>
<dbReference type="GO" id="GO:1990259">
    <property type="term" value="F:histone H2AQ104 methyltransferase activity"/>
    <property type="evidence" value="ECO:0007669"/>
    <property type="project" value="TreeGrafter"/>
</dbReference>
<keyword evidence="3 7" id="KW-0489">Methyltransferase</keyword>
<protein>
    <recommendedName>
        <fullName evidence="7">Fibrillarin-like rRNA/tRNA 2'-O-methyltransferase</fullName>
        <ecNumber evidence="7">2.1.1.-</ecNumber>
    </recommendedName>
</protein>
<accession>A0A8T4L767</accession>
<evidence type="ECO:0000256" key="6">
    <source>
        <dbReference type="ARBA" id="ARBA00022884"/>
    </source>
</evidence>
<dbReference type="SMART" id="SM01206">
    <property type="entry name" value="Fibrillarin"/>
    <property type="match status" value="1"/>
</dbReference>
<dbReference type="NCBIfam" id="NF003276">
    <property type="entry name" value="PRK04266.1-2"/>
    <property type="match status" value="1"/>
</dbReference>
<evidence type="ECO:0000256" key="4">
    <source>
        <dbReference type="ARBA" id="ARBA00022679"/>
    </source>
</evidence>
<evidence type="ECO:0000256" key="3">
    <source>
        <dbReference type="ARBA" id="ARBA00022603"/>
    </source>
</evidence>
<keyword evidence="2 7" id="KW-0698">rRNA processing</keyword>
<dbReference type="Proteomes" id="UP000675968">
    <property type="component" value="Unassembled WGS sequence"/>
</dbReference>
<dbReference type="Gene3D" id="3.40.50.150">
    <property type="entry name" value="Vaccinia Virus protein VP39"/>
    <property type="match status" value="1"/>
</dbReference>
<evidence type="ECO:0000256" key="2">
    <source>
        <dbReference type="ARBA" id="ARBA00022552"/>
    </source>
</evidence>
<dbReference type="Gene3D" id="3.30.200.20">
    <property type="entry name" value="Phosphorylase Kinase, domain 1"/>
    <property type="match status" value="1"/>
</dbReference>
<gene>
    <name evidence="7" type="primary">flpA</name>
    <name evidence="8" type="ORF">J4215_04180</name>
</gene>
<evidence type="ECO:0000256" key="5">
    <source>
        <dbReference type="ARBA" id="ARBA00022694"/>
    </source>
</evidence>
<dbReference type="SUPFAM" id="SSF53335">
    <property type="entry name" value="S-adenosyl-L-methionine-dependent methyltransferases"/>
    <property type="match status" value="1"/>
</dbReference>
<dbReference type="GO" id="GO:0000494">
    <property type="term" value="P:box C/D sno(s)RNA 3'-end processing"/>
    <property type="evidence" value="ECO:0007669"/>
    <property type="project" value="TreeGrafter"/>
</dbReference>
<feature type="binding site" evidence="7">
    <location>
        <begin position="70"/>
        <end position="71"/>
    </location>
    <ligand>
        <name>S-adenosyl-L-methionine</name>
        <dbReference type="ChEBI" id="CHEBI:59789"/>
    </ligand>
</feature>
<evidence type="ECO:0000313" key="8">
    <source>
        <dbReference type="EMBL" id="MBS3061752.1"/>
    </source>
</evidence>
<keyword evidence="5 7" id="KW-0819">tRNA processing</keyword>
<dbReference type="PANTHER" id="PTHR10335">
    <property type="entry name" value="RRNA 2-O-METHYLTRANSFERASE FIBRILLARIN"/>
    <property type="match status" value="1"/>
</dbReference>
<comment type="function">
    <text evidence="7">Involved in pre-rRNA and tRNA processing. Utilizes the methyl donor S-adenosyl-L-methionine to catalyze the site-specific 2'-hydroxyl methylation of ribose moieties in rRNA and tRNA. Site specificity is provided by a guide RNA that base pairs with the substrate. Methylation occurs at a characteristic distance from the sequence involved in base pairing with the guide RNA.</text>
</comment>
<keyword evidence="6 7" id="KW-0694">RNA-binding</keyword>
<evidence type="ECO:0000256" key="1">
    <source>
        <dbReference type="ARBA" id="ARBA00010632"/>
    </source>
</evidence>
<reference evidence="8" key="2">
    <citation type="submission" date="2021-05" db="EMBL/GenBank/DDBJ databases">
        <title>Protein family content uncovers lineage relationships and bacterial pathway maintenance mechanisms in DPANN archaea.</title>
        <authorList>
            <person name="Castelle C.J."/>
            <person name="Meheust R."/>
            <person name="Jaffe A.L."/>
            <person name="Seitz K."/>
            <person name="Gong X."/>
            <person name="Baker B.J."/>
            <person name="Banfield J.F."/>
        </authorList>
    </citation>
    <scope>NUCLEOTIDE SEQUENCE</scope>
    <source>
        <strain evidence="8">RIFCSPLOWO2_01_FULL_AR10_48_17</strain>
    </source>
</reference>
<proteinExistence type="inferred from homology"/>
<reference evidence="8" key="1">
    <citation type="submission" date="2021-03" db="EMBL/GenBank/DDBJ databases">
        <authorList>
            <person name="Jaffe A."/>
        </authorList>
    </citation>
    <scope>NUCLEOTIDE SEQUENCE</scope>
    <source>
        <strain evidence="8">RIFCSPLOWO2_01_FULL_AR10_48_17</strain>
    </source>
</reference>
<evidence type="ECO:0000256" key="7">
    <source>
        <dbReference type="HAMAP-Rule" id="MF_00351"/>
    </source>
</evidence>
<dbReference type="EMBL" id="JAGVWC010000010">
    <property type="protein sequence ID" value="MBS3061752.1"/>
    <property type="molecule type" value="Genomic_DNA"/>
</dbReference>
<dbReference type="GO" id="GO:0003723">
    <property type="term" value="F:RNA binding"/>
    <property type="evidence" value="ECO:0007669"/>
    <property type="project" value="UniProtKB-UniRule"/>
</dbReference>
<dbReference type="PIRSF" id="PIRSF006540">
    <property type="entry name" value="Nop17p"/>
    <property type="match status" value="1"/>
</dbReference>
<dbReference type="InterPro" id="IPR000692">
    <property type="entry name" value="Fibrillarin"/>
</dbReference>
<comment type="subunit">
    <text evidence="7">Interacts with nop5. Component of box C/D small ribonucleoprotein (sRNP) particles that contain rpl7ae, FlpA and nop5, plus a guide RNA.</text>
</comment>
<dbReference type="PANTHER" id="PTHR10335:SF17">
    <property type="entry name" value="FIBRILLARIN"/>
    <property type="match status" value="1"/>
</dbReference>
<dbReference type="GO" id="GO:0008033">
    <property type="term" value="P:tRNA processing"/>
    <property type="evidence" value="ECO:0007669"/>
    <property type="project" value="UniProtKB-UniRule"/>
</dbReference>
<dbReference type="HAMAP" id="MF_00351">
    <property type="entry name" value="RNA_methyltransf_FlpA"/>
    <property type="match status" value="1"/>
</dbReference>
<dbReference type="PRINTS" id="PR00052">
    <property type="entry name" value="FIBRILLARIN"/>
</dbReference>
<feature type="binding site" evidence="7">
    <location>
        <begin position="89"/>
        <end position="90"/>
    </location>
    <ligand>
        <name>S-adenosyl-L-methionine</name>
        <dbReference type="ChEBI" id="CHEBI:59789"/>
    </ligand>
</feature>
<dbReference type="GO" id="GO:0008649">
    <property type="term" value="F:rRNA methyltransferase activity"/>
    <property type="evidence" value="ECO:0007669"/>
    <property type="project" value="TreeGrafter"/>
</dbReference>
<dbReference type="Pfam" id="PF01269">
    <property type="entry name" value="Fibrillarin"/>
    <property type="match status" value="1"/>
</dbReference>
<keyword evidence="4 7" id="KW-0808">Transferase</keyword>
<dbReference type="InterPro" id="IPR029063">
    <property type="entry name" value="SAM-dependent_MTases_sf"/>
</dbReference>